<sequence>MRADHHVRGHLRGRIVSGKRQHPQCLPEGYGGLMGHPGELTAPDHGDHRPAATTARHGTYGVMAAERGIYRQSHRCGAPLNASPYTAKLCPLPMPLLRCFHGTFGPIWNAITN</sequence>
<protein>
    <submittedName>
        <fullName evidence="1">Uncharacterized protein</fullName>
    </submittedName>
</protein>
<gene>
    <name evidence="1" type="ORF">MBOT_02940</name>
</gene>
<proteinExistence type="predicted"/>
<accession>A0A7I9XSF5</accession>
<evidence type="ECO:0000313" key="2">
    <source>
        <dbReference type="Proteomes" id="UP000465361"/>
    </source>
</evidence>
<dbReference type="Proteomes" id="UP000465361">
    <property type="component" value="Unassembled WGS sequence"/>
</dbReference>
<dbReference type="EMBL" id="BLKW01000002">
    <property type="protein sequence ID" value="GFG72929.1"/>
    <property type="molecule type" value="Genomic_DNA"/>
</dbReference>
<comment type="caution">
    <text evidence="1">The sequence shown here is derived from an EMBL/GenBank/DDBJ whole genome shotgun (WGS) entry which is preliminary data.</text>
</comment>
<keyword evidence="2" id="KW-1185">Reference proteome</keyword>
<evidence type="ECO:0000313" key="1">
    <source>
        <dbReference type="EMBL" id="GFG72929.1"/>
    </source>
</evidence>
<organism evidence="1 2">
    <name type="scientific">Mycobacterium botniense</name>
    <dbReference type="NCBI Taxonomy" id="84962"/>
    <lineage>
        <taxon>Bacteria</taxon>
        <taxon>Bacillati</taxon>
        <taxon>Actinomycetota</taxon>
        <taxon>Actinomycetes</taxon>
        <taxon>Mycobacteriales</taxon>
        <taxon>Mycobacteriaceae</taxon>
        <taxon>Mycobacterium</taxon>
    </lineage>
</organism>
<reference evidence="1 2" key="1">
    <citation type="journal article" date="2019" name="Emerg. Microbes Infect.">
        <title>Comprehensive subspecies identification of 175 nontuberculous mycobacteria species based on 7547 genomic profiles.</title>
        <authorList>
            <person name="Matsumoto Y."/>
            <person name="Kinjo T."/>
            <person name="Motooka D."/>
            <person name="Nabeya D."/>
            <person name="Jung N."/>
            <person name="Uechi K."/>
            <person name="Horii T."/>
            <person name="Iida T."/>
            <person name="Fujita J."/>
            <person name="Nakamura S."/>
        </authorList>
    </citation>
    <scope>NUCLEOTIDE SEQUENCE [LARGE SCALE GENOMIC DNA]</scope>
    <source>
        <strain evidence="1 2">JCM 17322</strain>
    </source>
</reference>
<dbReference type="AlphaFoldDB" id="A0A7I9XSF5"/>
<name>A0A7I9XSF5_9MYCO</name>